<evidence type="ECO:0000313" key="3">
    <source>
        <dbReference type="Proteomes" id="UP000296049"/>
    </source>
</evidence>
<sequence>MKVKGVEDCLEGSALNVVCGMARAPGPPIVKGGCLLKLLHALVAAVATGLRWGLTQAQCQLTARPLLCSQGPFCPVSHFAATYTHSRPLPSPPVPCSEPDSSLQPNSLGGHEQDPARPQQPRACHRPLSSHLLLGCALPQHRPWLLKPFPAPLAGQKPLDINPACTGQNFALALTRAVFPGKTEQWKEERKQDVDITVNERDLLTTDKMEKDGSTLTSAQNKCSQAQTSRHMLCSREDERLLAGLVWPLCMLYHIALFQ</sequence>
<gene>
    <name evidence="2" type="ORF">Anapl_08539</name>
</gene>
<proteinExistence type="predicted"/>
<organism evidence="2 3">
    <name type="scientific">Anas platyrhynchos</name>
    <name type="common">Mallard</name>
    <name type="synonym">Anas boschas</name>
    <dbReference type="NCBI Taxonomy" id="8839"/>
    <lineage>
        <taxon>Eukaryota</taxon>
        <taxon>Metazoa</taxon>
        <taxon>Chordata</taxon>
        <taxon>Craniata</taxon>
        <taxon>Vertebrata</taxon>
        <taxon>Euteleostomi</taxon>
        <taxon>Archelosauria</taxon>
        <taxon>Archosauria</taxon>
        <taxon>Dinosauria</taxon>
        <taxon>Saurischia</taxon>
        <taxon>Theropoda</taxon>
        <taxon>Coelurosauria</taxon>
        <taxon>Aves</taxon>
        <taxon>Neognathae</taxon>
        <taxon>Galloanserae</taxon>
        <taxon>Anseriformes</taxon>
        <taxon>Anatidae</taxon>
        <taxon>Anatinae</taxon>
        <taxon>Anas</taxon>
    </lineage>
</organism>
<name>R0JLY0_ANAPL</name>
<evidence type="ECO:0000313" key="2">
    <source>
        <dbReference type="EMBL" id="EOA98325.1"/>
    </source>
</evidence>
<keyword evidence="3" id="KW-1185">Reference proteome</keyword>
<evidence type="ECO:0000256" key="1">
    <source>
        <dbReference type="SAM" id="MobiDB-lite"/>
    </source>
</evidence>
<reference evidence="3" key="1">
    <citation type="journal article" date="2013" name="Nat. Genet.">
        <title>The duck genome and transcriptome provide insight into an avian influenza virus reservoir species.</title>
        <authorList>
            <person name="Huang Y."/>
            <person name="Li Y."/>
            <person name="Burt D.W."/>
            <person name="Chen H."/>
            <person name="Zhang Y."/>
            <person name="Qian W."/>
            <person name="Kim H."/>
            <person name="Gan S."/>
            <person name="Zhao Y."/>
            <person name="Li J."/>
            <person name="Yi K."/>
            <person name="Feng H."/>
            <person name="Zhu P."/>
            <person name="Li B."/>
            <person name="Liu Q."/>
            <person name="Fairley S."/>
            <person name="Magor K.E."/>
            <person name="Du Z."/>
            <person name="Hu X."/>
            <person name="Goodman L."/>
            <person name="Tafer H."/>
            <person name="Vignal A."/>
            <person name="Lee T."/>
            <person name="Kim K.W."/>
            <person name="Sheng Z."/>
            <person name="An Y."/>
            <person name="Searle S."/>
            <person name="Herrero J."/>
            <person name="Groenen M.A."/>
            <person name="Crooijmans R.P."/>
            <person name="Faraut T."/>
            <person name="Cai Q."/>
            <person name="Webster R.G."/>
            <person name="Aldridge J.R."/>
            <person name="Warren W.C."/>
            <person name="Bartschat S."/>
            <person name="Kehr S."/>
            <person name="Marz M."/>
            <person name="Stadler P.F."/>
            <person name="Smith J."/>
            <person name="Kraus R.H."/>
            <person name="Zhao Y."/>
            <person name="Ren L."/>
            <person name="Fei J."/>
            <person name="Morisson M."/>
            <person name="Kaiser P."/>
            <person name="Griffin D.K."/>
            <person name="Rao M."/>
            <person name="Pitel F."/>
            <person name="Wang J."/>
            <person name="Li N."/>
        </authorList>
    </citation>
    <scope>NUCLEOTIDE SEQUENCE [LARGE SCALE GENOMIC DNA]</scope>
</reference>
<dbReference type="Proteomes" id="UP000296049">
    <property type="component" value="Unassembled WGS sequence"/>
</dbReference>
<protein>
    <submittedName>
        <fullName evidence="2">Uncharacterized protein</fullName>
    </submittedName>
</protein>
<feature type="region of interest" description="Disordered" evidence="1">
    <location>
        <begin position="90"/>
        <end position="124"/>
    </location>
</feature>
<dbReference type="AlphaFoldDB" id="R0JLY0"/>
<accession>R0JLY0</accession>
<dbReference type="EMBL" id="KB743520">
    <property type="protein sequence ID" value="EOA98325.1"/>
    <property type="molecule type" value="Genomic_DNA"/>
</dbReference>